<dbReference type="NCBIfam" id="TIGR02985">
    <property type="entry name" value="Sig70_bacteroi1"/>
    <property type="match status" value="1"/>
</dbReference>
<dbReference type="PANTHER" id="PTHR43133">
    <property type="entry name" value="RNA POLYMERASE ECF-TYPE SIGMA FACTO"/>
    <property type="match status" value="1"/>
</dbReference>
<dbReference type="InterPro" id="IPR014327">
    <property type="entry name" value="RNA_pol_sigma70_bacteroid"/>
</dbReference>
<dbReference type="OrthoDB" id="711087at2"/>
<keyword evidence="8" id="KW-1185">Reference proteome</keyword>
<dbReference type="InterPro" id="IPR014284">
    <property type="entry name" value="RNA_pol_sigma-70_dom"/>
</dbReference>
<keyword evidence="4" id="KW-0804">Transcription</keyword>
<evidence type="ECO:0000256" key="2">
    <source>
        <dbReference type="ARBA" id="ARBA00023015"/>
    </source>
</evidence>
<dbReference type="EMBL" id="FUWZ01000002">
    <property type="protein sequence ID" value="SKA03924.1"/>
    <property type="molecule type" value="Genomic_DNA"/>
</dbReference>
<comment type="similarity">
    <text evidence="1">Belongs to the sigma-70 factor family. ECF subfamily.</text>
</comment>
<reference evidence="8" key="1">
    <citation type="submission" date="2017-02" db="EMBL/GenBank/DDBJ databases">
        <authorList>
            <person name="Varghese N."/>
            <person name="Submissions S."/>
        </authorList>
    </citation>
    <scope>NUCLEOTIDE SEQUENCE [LARGE SCALE GENOMIC DNA]</scope>
    <source>
        <strain evidence="8">DSM 22224</strain>
    </source>
</reference>
<dbReference type="GO" id="GO:0003677">
    <property type="term" value="F:DNA binding"/>
    <property type="evidence" value="ECO:0007669"/>
    <property type="project" value="InterPro"/>
</dbReference>
<dbReference type="GO" id="GO:0016987">
    <property type="term" value="F:sigma factor activity"/>
    <property type="evidence" value="ECO:0007669"/>
    <property type="project" value="UniProtKB-KW"/>
</dbReference>
<dbReference type="RefSeq" id="WP_078668963.1">
    <property type="nucleotide sequence ID" value="NZ_FUWZ01000002.1"/>
</dbReference>
<evidence type="ECO:0000256" key="4">
    <source>
        <dbReference type="ARBA" id="ARBA00023163"/>
    </source>
</evidence>
<dbReference type="NCBIfam" id="TIGR02937">
    <property type="entry name" value="sigma70-ECF"/>
    <property type="match status" value="1"/>
</dbReference>
<dbReference type="SUPFAM" id="SSF88659">
    <property type="entry name" value="Sigma3 and sigma4 domains of RNA polymerase sigma factors"/>
    <property type="match status" value="1"/>
</dbReference>
<dbReference type="Pfam" id="PF04542">
    <property type="entry name" value="Sigma70_r2"/>
    <property type="match status" value="1"/>
</dbReference>
<dbReference type="InterPro" id="IPR039425">
    <property type="entry name" value="RNA_pol_sigma-70-like"/>
</dbReference>
<dbReference type="GO" id="GO:0006352">
    <property type="term" value="P:DNA-templated transcription initiation"/>
    <property type="evidence" value="ECO:0007669"/>
    <property type="project" value="InterPro"/>
</dbReference>
<keyword evidence="3" id="KW-0731">Sigma factor</keyword>
<evidence type="ECO:0000313" key="8">
    <source>
        <dbReference type="Proteomes" id="UP000190367"/>
    </source>
</evidence>
<evidence type="ECO:0000259" key="6">
    <source>
        <dbReference type="Pfam" id="PF08281"/>
    </source>
</evidence>
<dbReference type="Proteomes" id="UP000190367">
    <property type="component" value="Unassembled WGS sequence"/>
</dbReference>
<feature type="domain" description="RNA polymerase sigma-70 region 2" evidence="5">
    <location>
        <begin position="28"/>
        <end position="94"/>
    </location>
</feature>
<sequence>MSEVLHDLSDYSLLEQCRLNNVKAFEVLFDRYSRRLYNYALNYLQDKGVAEETMMDLMLWVWEKRQQLDPDVQLAPYLFRAMKNAVIKAMTKKSLAILPIEQAYDDETLVSPAADNQMDCHELTQVYLDKLDELSPQRQRVFRMSRHEHRSHAEIAKELNLSLFTVKNHIKASLTHFRHHLKDYTDVTMAVLIYWWTR</sequence>
<dbReference type="InterPro" id="IPR013325">
    <property type="entry name" value="RNA_pol_sigma_r2"/>
</dbReference>
<proteinExistence type="inferred from homology"/>
<evidence type="ECO:0000259" key="5">
    <source>
        <dbReference type="Pfam" id="PF04542"/>
    </source>
</evidence>
<protein>
    <submittedName>
        <fullName evidence="7">RNA polymerase sigma-70 factor, ECF subfamily</fullName>
    </submittedName>
</protein>
<evidence type="ECO:0000256" key="1">
    <source>
        <dbReference type="ARBA" id="ARBA00010641"/>
    </source>
</evidence>
<gene>
    <name evidence="7" type="ORF">SAMN04488128_102411</name>
</gene>
<evidence type="ECO:0000256" key="3">
    <source>
        <dbReference type="ARBA" id="ARBA00023082"/>
    </source>
</evidence>
<dbReference type="InterPro" id="IPR007627">
    <property type="entry name" value="RNA_pol_sigma70_r2"/>
</dbReference>
<dbReference type="Gene3D" id="1.10.10.10">
    <property type="entry name" value="Winged helix-like DNA-binding domain superfamily/Winged helix DNA-binding domain"/>
    <property type="match status" value="1"/>
</dbReference>
<keyword evidence="2" id="KW-0805">Transcription regulation</keyword>
<accession>A0A1T4QJR1</accession>
<dbReference type="AlphaFoldDB" id="A0A1T4QJR1"/>
<dbReference type="SUPFAM" id="SSF88946">
    <property type="entry name" value="Sigma2 domain of RNA polymerase sigma factors"/>
    <property type="match status" value="1"/>
</dbReference>
<dbReference type="PANTHER" id="PTHR43133:SF46">
    <property type="entry name" value="RNA POLYMERASE SIGMA-70 FACTOR ECF SUBFAMILY"/>
    <property type="match status" value="1"/>
</dbReference>
<dbReference type="Pfam" id="PF08281">
    <property type="entry name" value="Sigma70_r4_2"/>
    <property type="match status" value="1"/>
</dbReference>
<dbReference type="STRING" id="634771.SAMN04488128_102411"/>
<dbReference type="InterPro" id="IPR036388">
    <property type="entry name" value="WH-like_DNA-bd_sf"/>
</dbReference>
<dbReference type="InterPro" id="IPR013249">
    <property type="entry name" value="RNA_pol_sigma70_r4_t2"/>
</dbReference>
<dbReference type="Gene3D" id="1.10.1740.10">
    <property type="match status" value="1"/>
</dbReference>
<dbReference type="InterPro" id="IPR013324">
    <property type="entry name" value="RNA_pol_sigma_r3/r4-like"/>
</dbReference>
<name>A0A1T4QJR1_9BACT</name>
<evidence type="ECO:0000313" key="7">
    <source>
        <dbReference type="EMBL" id="SKA03924.1"/>
    </source>
</evidence>
<feature type="domain" description="RNA polymerase sigma factor 70 region 4 type 2" evidence="6">
    <location>
        <begin position="128"/>
        <end position="174"/>
    </location>
</feature>
<organism evidence="7 8">
    <name type="scientific">Chitinophaga eiseniae</name>
    <dbReference type="NCBI Taxonomy" id="634771"/>
    <lineage>
        <taxon>Bacteria</taxon>
        <taxon>Pseudomonadati</taxon>
        <taxon>Bacteroidota</taxon>
        <taxon>Chitinophagia</taxon>
        <taxon>Chitinophagales</taxon>
        <taxon>Chitinophagaceae</taxon>
        <taxon>Chitinophaga</taxon>
    </lineage>
</organism>